<evidence type="ECO:0000313" key="1">
    <source>
        <dbReference type="EMBL" id="KAJ5208588.1"/>
    </source>
</evidence>
<dbReference type="SUPFAM" id="SSF52540">
    <property type="entry name" value="P-loop containing nucleoside triphosphate hydrolases"/>
    <property type="match status" value="1"/>
</dbReference>
<reference evidence="1" key="1">
    <citation type="submission" date="2022-11" db="EMBL/GenBank/DDBJ databases">
        <authorList>
            <person name="Petersen C."/>
        </authorList>
    </citation>
    <scope>NUCLEOTIDE SEQUENCE</scope>
    <source>
        <strain evidence="1">IBT 20477</strain>
    </source>
</reference>
<dbReference type="Gene3D" id="3.40.50.300">
    <property type="entry name" value="P-loop containing nucleotide triphosphate hydrolases"/>
    <property type="match status" value="1"/>
</dbReference>
<reference evidence="1" key="2">
    <citation type="journal article" date="2023" name="IMA Fungus">
        <title>Comparative genomic study of the Penicillium genus elucidates a diverse pangenome and 15 lateral gene transfer events.</title>
        <authorList>
            <person name="Petersen C."/>
            <person name="Sorensen T."/>
            <person name="Nielsen M.R."/>
            <person name="Sondergaard T.E."/>
            <person name="Sorensen J.L."/>
            <person name="Fitzpatrick D.A."/>
            <person name="Frisvad J.C."/>
            <person name="Nielsen K.L."/>
        </authorList>
    </citation>
    <scope>NUCLEOTIDE SEQUENCE</scope>
    <source>
        <strain evidence="1">IBT 20477</strain>
    </source>
</reference>
<proteinExistence type="predicted"/>
<accession>A0A9W9MW32</accession>
<comment type="caution">
    <text evidence="1">The sequence shown here is derived from an EMBL/GenBank/DDBJ whole genome shotgun (WGS) entry which is preliminary data.</text>
</comment>
<gene>
    <name evidence="1" type="ORF">N7449_002967</name>
</gene>
<organism evidence="1 2">
    <name type="scientific">Penicillium cf. viridicatum</name>
    <dbReference type="NCBI Taxonomy" id="2972119"/>
    <lineage>
        <taxon>Eukaryota</taxon>
        <taxon>Fungi</taxon>
        <taxon>Dikarya</taxon>
        <taxon>Ascomycota</taxon>
        <taxon>Pezizomycotina</taxon>
        <taxon>Eurotiomycetes</taxon>
        <taxon>Eurotiomycetidae</taxon>
        <taxon>Eurotiales</taxon>
        <taxon>Aspergillaceae</taxon>
        <taxon>Penicillium</taxon>
    </lineage>
</organism>
<keyword evidence="2" id="KW-1185">Reference proteome</keyword>
<dbReference type="InterPro" id="IPR027417">
    <property type="entry name" value="P-loop_NTPase"/>
</dbReference>
<protein>
    <submittedName>
        <fullName evidence="1">ABC transporter integral membrane type 1</fullName>
    </submittedName>
</protein>
<dbReference type="EMBL" id="JAPQKQ010000002">
    <property type="protein sequence ID" value="KAJ5208588.1"/>
    <property type="molecule type" value="Genomic_DNA"/>
</dbReference>
<evidence type="ECO:0000313" key="2">
    <source>
        <dbReference type="Proteomes" id="UP001150942"/>
    </source>
</evidence>
<dbReference type="AlphaFoldDB" id="A0A9W9MW32"/>
<sequence>MHILSYSTSRMLAIIEQECVAQTVITVVHRLQHIERFDSVALLQNEALVEFDAPGALLGRESEFRKLYTASQMWFSSGINNA</sequence>
<dbReference type="Proteomes" id="UP001150942">
    <property type="component" value="Unassembled WGS sequence"/>
</dbReference>
<dbReference type="OrthoDB" id="6500128at2759"/>
<name>A0A9W9MW32_9EURO</name>